<feature type="transmembrane region" description="Helical" evidence="5">
    <location>
        <begin position="53"/>
        <end position="71"/>
    </location>
</feature>
<keyword evidence="8" id="KW-1185">Reference proteome</keyword>
<reference evidence="7 8" key="1">
    <citation type="journal article" date="2011" name="J. Bacteriol.">
        <title>Complete genome sequence of 'Vulcanisaeta moutnovskia' strain 768-28, a novel member of the hyperthermophilic crenarchaeal genus vulcanisaeta.</title>
        <authorList>
            <person name="Gumerov V.M."/>
            <person name="Mardanov A.V."/>
            <person name="Beletsky A.V."/>
            <person name="Prokofeva M.I."/>
            <person name="Bonch-Osmolovskaya E.A."/>
            <person name="Ravin N.V."/>
            <person name="Skryabin K.G."/>
        </authorList>
    </citation>
    <scope>NUCLEOTIDE SEQUENCE [LARGE SCALE GENOMIC DNA]</scope>
    <source>
        <strain evidence="7 8">768-28</strain>
    </source>
</reference>
<comment type="subcellular location">
    <subcellularLocation>
        <location evidence="1">Membrane</location>
        <topology evidence="1">Multi-pass membrane protein</topology>
    </subcellularLocation>
</comment>
<dbReference type="OrthoDB" id="43026at2157"/>
<dbReference type="KEGG" id="vmo:VMUT_0056"/>
<dbReference type="Proteomes" id="UP000007485">
    <property type="component" value="Chromosome"/>
</dbReference>
<accession>F0QYZ2</accession>
<feature type="transmembrane region" description="Helical" evidence="5">
    <location>
        <begin position="412"/>
        <end position="431"/>
    </location>
</feature>
<keyword evidence="4 5" id="KW-0472">Membrane</keyword>
<proteinExistence type="predicted"/>
<keyword evidence="2 5" id="KW-0812">Transmembrane</keyword>
<dbReference type="PIRSF" id="PIRSF006060">
    <property type="entry name" value="AA_transporter"/>
    <property type="match status" value="1"/>
</dbReference>
<feature type="transmembrane region" description="Helical" evidence="5">
    <location>
        <begin position="21"/>
        <end position="41"/>
    </location>
</feature>
<feature type="transmembrane region" description="Helical" evidence="5">
    <location>
        <begin position="171"/>
        <end position="190"/>
    </location>
</feature>
<feature type="transmembrane region" description="Helical" evidence="5">
    <location>
        <begin position="498"/>
        <end position="517"/>
    </location>
</feature>
<dbReference type="PANTHER" id="PTHR47547">
    <property type="match status" value="1"/>
</dbReference>
<gene>
    <name evidence="7" type="ordered locus">VMUT_0056</name>
</gene>
<feature type="transmembrane region" description="Helical" evidence="5">
    <location>
        <begin position="138"/>
        <end position="159"/>
    </location>
</feature>
<evidence type="ECO:0000313" key="8">
    <source>
        <dbReference type="Proteomes" id="UP000007485"/>
    </source>
</evidence>
<feature type="transmembrane region" description="Helical" evidence="5">
    <location>
        <begin position="302"/>
        <end position="331"/>
    </location>
</feature>
<evidence type="ECO:0000256" key="1">
    <source>
        <dbReference type="ARBA" id="ARBA00004141"/>
    </source>
</evidence>
<feature type="transmembrane region" description="Helical" evidence="5">
    <location>
        <begin position="202"/>
        <end position="221"/>
    </location>
</feature>
<feature type="transmembrane region" description="Helical" evidence="5">
    <location>
        <begin position="379"/>
        <end position="400"/>
    </location>
</feature>
<dbReference type="Gene3D" id="1.20.1740.10">
    <property type="entry name" value="Amino acid/polyamine transporter I"/>
    <property type="match status" value="1"/>
</dbReference>
<keyword evidence="3 5" id="KW-1133">Transmembrane helix</keyword>
<feature type="transmembrane region" description="Helical" evidence="5">
    <location>
        <begin position="105"/>
        <end position="126"/>
    </location>
</feature>
<dbReference type="EMBL" id="CP002529">
    <property type="protein sequence ID" value="ADY00273.1"/>
    <property type="molecule type" value="Genomic_DNA"/>
</dbReference>
<dbReference type="Pfam" id="PF00324">
    <property type="entry name" value="AA_permease"/>
    <property type="match status" value="1"/>
</dbReference>
<feature type="transmembrane region" description="Helical" evidence="5">
    <location>
        <begin position="242"/>
        <end position="264"/>
    </location>
</feature>
<dbReference type="InterPro" id="IPR004841">
    <property type="entry name" value="AA-permease/SLC12A_dom"/>
</dbReference>
<dbReference type="GeneID" id="10287708"/>
<evidence type="ECO:0000256" key="3">
    <source>
        <dbReference type="ARBA" id="ARBA00022989"/>
    </source>
</evidence>
<dbReference type="eggNOG" id="arCOG00009">
    <property type="taxonomic scope" value="Archaea"/>
</dbReference>
<evidence type="ECO:0000259" key="6">
    <source>
        <dbReference type="Pfam" id="PF00324"/>
    </source>
</evidence>
<evidence type="ECO:0000256" key="2">
    <source>
        <dbReference type="ARBA" id="ARBA00022692"/>
    </source>
</evidence>
<dbReference type="GO" id="GO:0016020">
    <property type="term" value="C:membrane"/>
    <property type="evidence" value="ECO:0007669"/>
    <property type="project" value="UniProtKB-SubCell"/>
</dbReference>
<dbReference type="GO" id="GO:0055085">
    <property type="term" value="P:transmembrane transport"/>
    <property type="evidence" value="ECO:0007669"/>
    <property type="project" value="InterPro"/>
</dbReference>
<evidence type="ECO:0000256" key="4">
    <source>
        <dbReference type="ARBA" id="ARBA00023136"/>
    </source>
</evidence>
<name>F0QYZ2_VULM7</name>
<feature type="transmembrane region" description="Helical" evidence="5">
    <location>
        <begin position="468"/>
        <end position="486"/>
    </location>
</feature>
<dbReference type="InterPro" id="IPR052962">
    <property type="entry name" value="AA_Transporter_AGT"/>
</dbReference>
<evidence type="ECO:0000313" key="7">
    <source>
        <dbReference type="EMBL" id="ADY00273.1"/>
    </source>
</evidence>
<organism evidence="7 8">
    <name type="scientific">Vulcanisaeta moutnovskia (strain 768-28)</name>
    <dbReference type="NCBI Taxonomy" id="985053"/>
    <lineage>
        <taxon>Archaea</taxon>
        <taxon>Thermoproteota</taxon>
        <taxon>Thermoprotei</taxon>
        <taxon>Thermoproteales</taxon>
        <taxon>Thermoproteaceae</taxon>
        <taxon>Vulcanisaeta</taxon>
    </lineage>
</organism>
<evidence type="ECO:0000256" key="5">
    <source>
        <dbReference type="SAM" id="Phobius"/>
    </source>
</evidence>
<feature type="domain" description="Amino acid permease/ SLC12A" evidence="6">
    <location>
        <begin position="24"/>
        <end position="384"/>
    </location>
</feature>
<dbReference type="HOGENOM" id="CLU_007946_16_0_2"/>
<sequence length="528" mass="57392">MLSSGNEQSGQSVGLRKELSLLELTIIGLVGAVGTGILFSAPQMMVMSGPAVILEWILGGIFYFIISLTYMEMGTLYPEAGGPARYAYYTHGPVTNLLNAWASMVWYLFIPPAEAIAVVYGINYFTHNLLTPSGIPTWLGAGVAALLILLMVPFNYFGVKFFGQSTTGIGIIKLILYLIIPVGLLAAVFIPQNVSSLPGGFVPYGWAAVFSAIPLGMFAFGGTRVIPDYAEEMKNPQRDIPIAILLVVIGQTLIYVLFAATYVLSIKWSAFNVKPGDWADLTSITSSYNPVMYIAGTYGINWLLAIATIVGIIGPFVVGYIYLGGGTRVFFSMYRSKYVSQRVGEIHEKYAIPYWALIIFGIVGLVLALLSPIPTVYTIIEEAVVAGYLGFSVVPVSLVVSRRQGLSGTYKVPAAAVIGALAFIFATWIVYWSGWPATPYGVLLVFVLSIIFAAIYKVRGAFRNSTWYIVYMLAMVLMTYIGQTAGGPVPILKFPWDMVTVTILAIAFYTWGVFSGLPKPYEAQPTKS</sequence>
<dbReference type="AlphaFoldDB" id="F0QYZ2"/>
<dbReference type="PANTHER" id="PTHR47547:SF1">
    <property type="entry name" value="ASPARTATE-PROTON SYMPORTER"/>
    <property type="match status" value="1"/>
</dbReference>
<feature type="transmembrane region" description="Helical" evidence="5">
    <location>
        <begin position="437"/>
        <end position="456"/>
    </location>
</feature>
<dbReference type="RefSeq" id="WP_013603437.1">
    <property type="nucleotide sequence ID" value="NC_015151.1"/>
</dbReference>
<dbReference type="STRING" id="985053.VMUT_0056"/>
<feature type="transmembrane region" description="Helical" evidence="5">
    <location>
        <begin position="352"/>
        <end position="373"/>
    </location>
</feature>
<protein>
    <submittedName>
        <fullName evidence="7">Amino acid permease-associated region</fullName>
    </submittedName>
</protein>